<dbReference type="Gene3D" id="1.10.10.60">
    <property type="entry name" value="Homeodomain-like"/>
    <property type="match status" value="1"/>
</dbReference>
<protein>
    <submittedName>
        <fullName evidence="5">AcrR family transcriptional regulator</fullName>
    </submittedName>
</protein>
<gene>
    <name evidence="5" type="ORF">HNP48_000722</name>
</gene>
<dbReference type="Pfam" id="PF00440">
    <property type="entry name" value="TetR_N"/>
    <property type="match status" value="1"/>
</dbReference>
<evidence type="ECO:0000256" key="1">
    <source>
        <dbReference type="ARBA" id="ARBA00023125"/>
    </source>
</evidence>
<dbReference type="Proteomes" id="UP000575083">
    <property type="component" value="Unassembled WGS sequence"/>
</dbReference>
<reference evidence="5 6" key="1">
    <citation type="submission" date="2020-08" db="EMBL/GenBank/DDBJ databases">
        <title>Functional genomics of gut bacteria from endangered species of beetles.</title>
        <authorList>
            <person name="Carlos-Shanley C."/>
        </authorList>
    </citation>
    <scope>NUCLEOTIDE SEQUENCE [LARGE SCALE GENOMIC DNA]</scope>
    <source>
        <strain evidence="5 6">S00198</strain>
    </source>
</reference>
<dbReference type="Pfam" id="PF09209">
    <property type="entry name" value="CecR_C"/>
    <property type="match status" value="1"/>
</dbReference>
<evidence type="ECO:0000256" key="2">
    <source>
        <dbReference type="PROSITE-ProRule" id="PRU00335"/>
    </source>
</evidence>
<organism evidence="5 6">
    <name type="scientific">Acidovorax soli</name>
    <dbReference type="NCBI Taxonomy" id="592050"/>
    <lineage>
        <taxon>Bacteria</taxon>
        <taxon>Pseudomonadati</taxon>
        <taxon>Pseudomonadota</taxon>
        <taxon>Betaproteobacteria</taxon>
        <taxon>Burkholderiales</taxon>
        <taxon>Comamonadaceae</taxon>
        <taxon>Acidovorax</taxon>
    </lineage>
</organism>
<dbReference type="SUPFAM" id="SSF48498">
    <property type="entry name" value="Tetracyclin repressor-like, C-terminal domain"/>
    <property type="match status" value="1"/>
</dbReference>
<name>A0A7X0U7K8_9BURK</name>
<dbReference type="InterPro" id="IPR015292">
    <property type="entry name" value="Tscrpt_reg_YbiH_C"/>
</dbReference>
<dbReference type="GO" id="GO:0000976">
    <property type="term" value="F:transcription cis-regulatory region binding"/>
    <property type="evidence" value="ECO:0007669"/>
    <property type="project" value="TreeGrafter"/>
</dbReference>
<dbReference type="PRINTS" id="PR00455">
    <property type="entry name" value="HTHTETR"/>
</dbReference>
<dbReference type="PROSITE" id="PS50977">
    <property type="entry name" value="HTH_TETR_2"/>
    <property type="match status" value="1"/>
</dbReference>
<accession>A0A7X0U7K8</accession>
<feature type="DNA-binding region" description="H-T-H motif" evidence="2">
    <location>
        <begin position="50"/>
        <end position="69"/>
    </location>
</feature>
<dbReference type="EMBL" id="JACHLK010000001">
    <property type="protein sequence ID" value="MBB6558058.1"/>
    <property type="molecule type" value="Genomic_DNA"/>
</dbReference>
<comment type="caution">
    <text evidence="5">The sequence shown here is derived from an EMBL/GenBank/DDBJ whole genome shotgun (WGS) entry which is preliminary data.</text>
</comment>
<dbReference type="PANTHER" id="PTHR30055">
    <property type="entry name" value="HTH-TYPE TRANSCRIPTIONAL REGULATOR RUTR"/>
    <property type="match status" value="1"/>
</dbReference>
<dbReference type="AlphaFoldDB" id="A0A7X0U7K8"/>
<evidence type="ECO:0000313" key="6">
    <source>
        <dbReference type="Proteomes" id="UP000575083"/>
    </source>
</evidence>
<keyword evidence="1 2" id="KW-0238">DNA-binding</keyword>
<evidence type="ECO:0000259" key="4">
    <source>
        <dbReference type="PROSITE" id="PS50977"/>
    </source>
</evidence>
<feature type="region of interest" description="Disordered" evidence="3">
    <location>
        <begin position="1"/>
        <end position="28"/>
    </location>
</feature>
<dbReference type="Gene3D" id="1.10.357.10">
    <property type="entry name" value="Tetracycline Repressor, domain 2"/>
    <property type="match status" value="1"/>
</dbReference>
<feature type="compositionally biased region" description="Low complexity" evidence="3">
    <location>
        <begin position="10"/>
        <end position="21"/>
    </location>
</feature>
<sequence>MPSAPPISPPAAKRAARPPRAARSDGDDTRARLLQAALRLFSEHGFARTSVRAIAVAAGTNVAAIGYHFGDKAQLYTATFYEPFGSGSDLIEVFAAPGLSLQQALQNYFTGLLEPLKHDDLVRQATRLHVRELLEPTHVWPELIERECKAPHLALARLLCEHMGVSEIDDDMHRLAFSIGGLVMLLWTQRDAIAAIAPQLAGPATADAWAERLTGYAMSMIQGEVARRQALREPRGHNNKEEEE</sequence>
<dbReference type="GO" id="GO:0003700">
    <property type="term" value="F:DNA-binding transcription factor activity"/>
    <property type="evidence" value="ECO:0007669"/>
    <property type="project" value="TreeGrafter"/>
</dbReference>
<keyword evidence="6" id="KW-1185">Reference proteome</keyword>
<dbReference type="InterPro" id="IPR001647">
    <property type="entry name" value="HTH_TetR"/>
</dbReference>
<proteinExistence type="predicted"/>
<evidence type="ECO:0000256" key="3">
    <source>
        <dbReference type="SAM" id="MobiDB-lite"/>
    </source>
</evidence>
<dbReference type="PANTHER" id="PTHR30055:SF235">
    <property type="entry name" value="TRANSCRIPTIONAL REGULATORY PROTEIN"/>
    <property type="match status" value="1"/>
</dbReference>
<evidence type="ECO:0000313" key="5">
    <source>
        <dbReference type="EMBL" id="MBB6558058.1"/>
    </source>
</evidence>
<dbReference type="InterPro" id="IPR009057">
    <property type="entry name" value="Homeodomain-like_sf"/>
</dbReference>
<dbReference type="InterPro" id="IPR050109">
    <property type="entry name" value="HTH-type_TetR-like_transc_reg"/>
</dbReference>
<dbReference type="InterPro" id="IPR036271">
    <property type="entry name" value="Tet_transcr_reg_TetR-rel_C_sf"/>
</dbReference>
<feature type="domain" description="HTH tetR-type" evidence="4">
    <location>
        <begin position="27"/>
        <end position="87"/>
    </location>
</feature>
<dbReference type="RefSeq" id="WP_184855455.1">
    <property type="nucleotide sequence ID" value="NZ_JACHLK010000001.1"/>
</dbReference>
<dbReference type="SUPFAM" id="SSF46689">
    <property type="entry name" value="Homeodomain-like"/>
    <property type="match status" value="1"/>
</dbReference>